<accession>A0ABS9RRE3</accession>
<evidence type="ECO:0000313" key="2">
    <source>
        <dbReference type="EMBL" id="MCH4562421.1"/>
    </source>
</evidence>
<comment type="caution">
    <text evidence="2">The sequence shown here is derived from an EMBL/GenBank/DDBJ whole genome shotgun (WGS) entry which is preliminary data.</text>
</comment>
<feature type="region of interest" description="Disordered" evidence="1">
    <location>
        <begin position="1"/>
        <end position="37"/>
    </location>
</feature>
<dbReference type="Proteomes" id="UP001202117">
    <property type="component" value="Unassembled WGS sequence"/>
</dbReference>
<dbReference type="RefSeq" id="WP_240567248.1">
    <property type="nucleotide sequence ID" value="NZ_JAKVPY010000004.1"/>
</dbReference>
<organism evidence="2 3">
    <name type="scientific">Halomonas flagellata</name>
    <dbReference type="NCBI Taxonomy" id="2920385"/>
    <lineage>
        <taxon>Bacteria</taxon>
        <taxon>Pseudomonadati</taxon>
        <taxon>Pseudomonadota</taxon>
        <taxon>Gammaproteobacteria</taxon>
        <taxon>Oceanospirillales</taxon>
        <taxon>Halomonadaceae</taxon>
        <taxon>Halomonas</taxon>
    </lineage>
</organism>
<evidence type="ECO:0000313" key="3">
    <source>
        <dbReference type="Proteomes" id="UP001202117"/>
    </source>
</evidence>
<dbReference type="EMBL" id="JAKVPY010000004">
    <property type="protein sequence ID" value="MCH4562421.1"/>
    <property type="molecule type" value="Genomic_DNA"/>
</dbReference>
<protein>
    <submittedName>
        <fullName evidence="2">Uncharacterized protein</fullName>
    </submittedName>
</protein>
<name>A0ABS9RRE3_9GAMM</name>
<keyword evidence="3" id="KW-1185">Reference proteome</keyword>
<evidence type="ECO:0000256" key="1">
    <source>
        <dbReference type="SAM" id="MobiDB-lite"/>
    </source>
</evidence>
<proteinExistence type="predicted"/>
<reference evidence="2 3" key="1">
    <citation type="submission" date="2022-02" db="EMBL/GenBank/DDBJ databases">
        <title>Halomonas fukangensis sp. nov., a halophilic bacterium isolated from a bulk soil of Kalidium foliatum at Fukang.</title>
        <authorList>
            <person name="Huang Y."/>
        </authorList>
    </citation>
    <scope>NUCLEOTIDE SEQUENCE [LARGE SCALE GENOMIC DNA]</scope>
    <source>
        <strain evidence="2 3">EGI 63088</strain>
    </source>
</reference>
<sequence length="66" mass="7119">MNEDQAPDRGTFAAGSPGRVAKQPFHEGHRRGRGLELPVKPADQIATVAVQGLKEHQKTCLTELTA</sequence>
<gene>
    <name evidence="2" type="ORF">MKP05_04635</name>
</gene>